<dbReference type="Proteomes" id="UP000075714">
    <property type="component" value="Unassembled WGS sequence"/>
</dbReference>
<gene>
    <name evidence="5" type="ORF">GPECTOR_394g214</name>
</gene>
<dbReference type="Gene3D" id="3.40.50.1820">
    <property type="entry name" value="alpha/beta hydrolase"/>
    <property type="match status" value="2"/>
</dbReference>
<protein>
    <recommendedName>
        <fullName evidence="4">Peptidase S9 prolyl oligopeptidase catalytic domain-containing protein</fullName>
    </recommendedName>
</protein>
<keyword evidence="1" id="KW-0378">Hydrolase</keyword>
<sequence length="511" mass="52524">MHAPHLAEDAKHVGVIGSVLAAAPGPRGFPPGGEPLLLPPDREDALSAPVLGPSGSSSPRARRARGCLGWFPCRAVAFVWGLLCLVAKLIYIVLALALYAMLLLPGFLRMIVYYFFSDCVVRGVVYGPKSRQRLDMYFPPDHPPHATYPVIIYVTGGAWTIGFRAWGALLGRRLSERGALVACLDYRNYPQVEGSTAERERLTGGNGNGGSGDGERRLPPLPGSFPAWSPSRLTAFVAVSAALDLVALAEHRGGAFRGLLDRILAVEEPEAEEGGPHGRMDNGAQKGNGGGGGGAVLDGPPRADGALNGDVEAGIGAGGASGRRRGGVNGGVNGGRGGGRARRRPRRPAYEWLSPLEAARRLDPGAAERLPARLLLLHGTADRTVPYEGSARFGEALKAAGVPRVDVMLVAGKTHTSFLLEDPMRGGHDLLTDSVVRAAGLAGEEGEGEGARDGEGASGGDVEQGGAGGGARPRGAGGRGGSGGGGGGGRSSYGALCPGALCTLAGWVCPF</sequence>
<evidence type="ECO:0000256" key="2">
    <source>
        <dbReference type="SAM" id="MobiDB-lite"/>
    </source>
</evidence>
<feature type="domain" description="Peptidase S9 prolyl oligopeptidase catalytic" evidence="4">
    <location>
        <begin position="349"/>
        <end position="416"/>
    </location>
</feature>
<evidence type="ECO:0000259" key="4">
    <source>
        <dbReference type="Pfam" id="PF00326"/>
    </source>
</evidence>
<feature type="region of interest" description="Disordered" evidence="2">
    <location>
        <begin position="269"/>
        <end position="298"/>
    </location>
</feature>
<dbReference type="InterPro" id="IPR001375">
    <property type="entry name" value="Peptidase_S9_cat"/>
</dbReference>
<reference evidence="6" key="1">
    <citation type="journal article" date="2016" name="Nat. Commun.">
        <title>The Gonium pectorale genome demonstrates co-option of cell cycle regulation during the evolution of multicellularity.</title>
        <authorList>
            <person name="Hanschen E.R."/>
            <person name="Marriage T.N."/>
            <person name="Ferris P.J."/>
            <person name="Hamaji T."/>
            <person name="Toyoda A."/>
            <person name="Fujiyama A."/>
            <person name="Neme R."/>
            <person name="Noguchi H."/>
            <person name="Minakuchi Y."/>
            <person name="Suzuki M."/>
            <person name="Kawai-Toyooka H."/>
            <person name="Smith D.R."/>
            <person name="Sparks H."/>
            <person name="Anderson J."/>
            <person name="Bakaric R."/>
            <person name="Luria V."/>
            <person name="Karger A."/>
            <person name="Kirschner M.W."/>
            <person name="Durand P.M."/>
            <person name="Michod R.E."/>
            <person name="Nozaki H."/>
            <person name="Olson B.J."/>
        </authorList>
    </citation>
    <scope>NUCLEOTIDE SEQUENCE [LARGE SCALE GENOMIC DNA]</scope>
    <source>
        <strain evidence="6">NIES-2863</strain>
    </source>
</reference>
<dbReference type="PANTHER" id="PTHR48081">
    <property type="entry name" value="AB HYDROLASE SUPERFAMILY PROTEIN C4A8.06C"/>
    <property type="match status" value="1"/>
</dbReference>
<proteinExistence type="predicted"/>
<dbReference type="InterPro" id="IPR029058">
    <property type="entry name" value="AB_hydrolase_fold"/>
</dbReference>
<feature type="compositionally biased region" description="Gly residues" evidence="2">
    <location>
        <begin position="286"/>
        <end position="296"/>
    </location>
</feature>
<keyword evidence="3" id="KW-0472">Membrane</keyword>
<feature type="transmembrane region" description="Helical" evidence="3">
    <location>
        <begin position="78"/>
        <end position="104"/>
    </location>
</feature>
<feature type="region of interest" description="Disordered" evidence="2">
    <location>
        <begin position="314"/>
        <end position="346"/>
    </location>
</feature>
<keyword evidence="6" id="KW-1185">Reference proteome</keyword>
<keyword evidence="3" id="KW-0812">Transmembrane</keyword>
<dbReference type="AlphaFoldDB" id="A0A150FVF5"/>
<feature type="compositionally biased region" description="Gly residues" evidence="2">
    <location>
        <begin position="315"/>
        <end position="338"/>
    </location>
</feature>
<dbReference type="GO" id="GO:0006508">
    <property type="term" value="P:proteolysis"/>
    <property type="evidence" value="ECO:0007669"/>
    <property type="project" value="InterPro"/>
</dbReference>
<dbReference type="Pfam" id="PF00326">
    <property type="entry name" value="Peptidase_S9"/>
    <property type="match status" value="1"/>
</dbReference>
<comment type="caution">
    <text evidence="5">The sequence shown here is derived from an EMBL/GenBank/DDBJ whole genome shotgun (WGS) entry which is preliminary data.</text>
</comment>
<dbReference type="SUPFAM" id="SSF53474">
    <property type="entry name" value="alpha/beta-Hydrolases"/>
    <property type="match status" value="1"/>
</dbReference>
<feature type="compositionally biased region" description="Gly residues" evidence="2">
    <location>
        <begin position="456"/>
        <end position="489"/>
    </location>
</feature>
<dbReference type="OrthoDB" id="6495301at2759"/>
<dbReference type="InterPro" id="IPR050300">
    <property type="entry name" value="GDXG_lipolytic_enzyme"/>
</dbReference>
<dbReference type="PANTHER" id="PTHR48081:SF33">
    <property type="entry name" value="KYNURENINE FORMAMIDASE"/>
    <property type="match status" value="1"/>
</dbReference>
<evidence type="ECO:0000313" key="6">
    <source>
        <dbReference type="Proteomes" id="UP000075714"/>
    </source>
</evidence>
<dbReference type="GO" id="GO:0008236">
    <property type="term" value="F:serine-type peptidase activity"/>
    <property type="evidence" value="ECO:0007669"/>
    <property type="project" value="InterPro"/>
</dbReference>
<accession>A0A150FVF5</accession>
<evidence type="ECO:0000256" key="3">
    <source>
        <dbReference type="SAM" id="Phobius"/>
    </source>
</evidence>
<feature type="transmembrane region" description="Helical" evidence="3">
    <location>
        <begin position="148"/>
        <end position="167"/>
    </location>
</feature>
<keyword evidence="3" id="KW-1133">Transmembrane helix</keyword>
<name>A0A150FVF5_GONPE</name>
<evidence type="ECO:0000313" key="5">
    <source>
        <dbReference type="EMBL" id="KXZ41558.1"/>
    </source>
</evidence>
<dbReference type="STRING" id="33097.A0A150FVF5"/>
<organism evidence="5 6">
    <name type="scientific">Gonium pectorale</name>
    <name type="common">Green alga</name>
    <dbReference type="NCBI Taxonomy" id="33097"/>
    <lineage>
        <taxon>Eukaryota</taxon>
        <taxon>Viridiplantae</taxon>
        <taxon>Chlorophyta</taxon>
        <taxon>core chlorophytes</taxon>
        <taxon>Chlorophyceae</taxon>
        <taxon>CS clade</taxon>
        <taxon>Chlamydomonadales</taxon>
        <taxon>Volvocaceae</taxon>
        <taxon>Gonium</taxon>
    </lineage>
</organism>
<evidence type="ECO:0000256" key="1">
    <source>
        <dbReference type="ARBA" id="ARBA00022801"/>
    </source>
</evidence>
<dbReference type="EMBL" id="LSYV01000391">
    <property type="protein sequence ID" value="KXZ41558.1"/>
    <property type="molecule type" value="Genomic_DNA"/>
</dbReference>
<feature type="region of interest" description="Disordered" evidence="2">
    <location>
        <begin position="443"/>
        <end position="489"/>
    </location>
</feature>
<feature type="transmembrane region" description="Helical" evidence="3">
    <location>
        <begin position="111"/>
        <end position="128"/>
    </location>
</feature>
<feature type="region of interest" description="Disordered" evidence="2">
    <location>
        <begin position="195"/>
        <end position="223"/>
    </location>
</feature>